<keyword evidence="3" id="KW-1185">Reference proteome</keyword>
<evidence type="ECO:0000313" key="2">
    <source>
        <dbReference type="EMBL" id="MCL7043815.1"/>
    </source>
</evidence>
<dbReference type="PANTHER" id="PTHR31390:SF12">
    <property type="entry name" value="PUTATIVE (DUF3527)-RELATED"/>
    <property type="match status" value="1"/>
</dbReference>
<evidence type="ECO:0000313" key="3">
    <source>
        <dbReference type="Proteomes" id="UP001177140"/>
    </source>
</evidence>
<feature type="region of interest" description="Disordered" evidence="1">
    <location>
        <begin position="552"/>
        <end position="626"/>
    </location>
</feature>
<accession>A0AA42AXW8</accession>
<proteinExistence type="predicted"/>
<protein>
    <submittedName>
        <fullName evidence="2">Uncharacterized protein</fullName>
    </submittedName>
</protein>
<dbReference type="Pfam" id="PF12043">
    <property type="entry name" value="DUF3527"/>
    <property type="match status" value="2"/>
</dbReference>
<comment type="caution">
    <text evidence="2">The sequence shown here is derived from an EMBL/GenBank/DDBJ whole genome shotgun (WGS) entry which is preliminary data.</text>
</comment>
<dbReference type="PANTHER" id="PTHR31390">
    <property type="entry name" value="EXPRESSED PROTEIN"/>
    <property type="match status" value="1"/>
</dbReference>
<feature type="region of interest" description="Disordered" evidence="1">
    <location>
        <begin position="312"/>
        <end position="333"/>
    </location>
</feature>
<name>A0AA42AXW8_PAPNU</name>
<dbReference type="InterPro" id="IPR021916">
    <property type="entry name" value="DUF3527"/>
</dbReference>
<feature type="region of interest" description="Disordered" evidence="1">
    <location>
        <begin position="403"/>
        <end position="439"/>
    </location>
</feature>
<feature type="compositionally biased region" description="Low complexity" evidence="1">
    <location>
        <begin position="595"/>
        <end position="605"/>
    </location>
</feature>
<dbReference type="Proteomes" id="UP001177140">
    <property type="component" value="Unassembled WGS sequence"/>
</dbReference>
<feature type="compositionally biased region" description="Polar residues" evidence="1">
    <location>
        <begin position="312"/>
        <end position="329"/>
    </location>
</feature>
<feature type="region of interest" description="Disordered" evidence="1">
    <location>
        <begin position="136"/>
        <end position="184"/>
    </location>
</feature>
<feature type="compositionally biased region" description="Low complexity" evidence="1">
    <location>
        <begin position="570"/>
        <end position="585"/>
    </location>
</feature>
<feature type="compositionally biased region" description="Low complexity" evidence="1">
    <location>
        <begin position="145"/>
        <end position="170"/>
    </location>
</feature>
<feature type="region of interest" description="Disordered" evidence="1">
    <location>
        <begin position="1"/>
        <end position="33"/>
    </location>
</feature>
<dbReference type="EMBL" id="JAJJMA010250974">
    <property type="protein sequence ID" value="MCL7043815.1"/>
    <property type="molecule type" value="Genomic_DNA"/>
</dbReference>
<feature type="compositionally biased region" description="Polar residues" evidence="1">
    <location>
        <begin position="611"/>
        <end position="626"/>
    </location>
</feature>
<feature type="region of interest" description="Disordered" evidence="1">
    <location>
        <begin position="67"/>
        <end position="92"/>
    </location>
</feature>
<feature type="compositionally biased region" description="Basic and acidic residues" evidence="1">
    <location>
        <begin position="10"/>
        <end position="30"/>
    </location>
</feature>
<reference evidence="2" key="1">
    <citation type="submission" date="2022-03" db="EMBL/GenBank/DDBJ databases">
        <title>A functionally conserved STORR gene fusion in Papaver species that diverged 16.8 million years ago.</title>
        <authorList>
            <person name="Catania T."/>
        </authorList>
    </citation>
    <scope>NUCLEOTIDE SEQUENCE</scope>
    <source>
        <strain evidence="2">S-191538</strain>
    </source>
</reference>
<organism evidence="2 3">
    <name type="scientific">Papaver nudicaule</name>
    <name type="common">Iceland poppy</name>
    <dbReference type="NCBI Taxonomy" id="74823"/>
    <lineage>
        <taxon>Eukaryota</taxon>
        <taxon>Viridiplantae</taxon>
        <taxon>Streptophyta</taxon>
        <taxon>Embryophyta</taxon>
        <taxon>Tracheophyta</taxon>
        <taxon>Spermatophyta</taxon>
        <taxon>Magnoliopsida</taxon>
        <taxon>Ranunculales</taxon>
        <taxon>Papaveraceae</taxon>
        <taxon>Papaveroideae</taxon>
        <taxon>Papaver</taxon>
    </lineage>
</organism>
<dbReference type="AlphaFoldDB" id="A0AA42AXW8"/>
<evidence type="ECO:0000256" key="1">
    <source>
        <dbReference type="SAM" id="MobiDB-lite"/>
    </source>
</evidence>
<sequence length="957" mass="105635">MEPTKFVGYHPDDRNSSRSRQSSKEIREKINPASRTFTLGDKLKIERPSSRPYDVLQHDLIHDLGEKSFASKSSRSHQKQSSGKKAIKDDELVKHMSKLPGYLQHEENEENLQKKVLNCGVLDWKRVEKWNYNEKQVPHRSRKYSPSTSTTSSPFSTVGSSTLSTGSDSGPLPHSKKESPLLSSHLTLSSSEIYSRGGRPCKRNVIPAQDFKARTKKVSDGKHKLHRTDVTNSSMINLQMGNGKCSGSRTVTEIRTSPDSEDSEILFCTEGKMKDSVDTNTHKTKKFQEFTFPDQSSPGRNKTIVLLLPRNSSRKSCSGASPQTESATLNEGIPATEVHQRRSSDNCLPDEAQFVEINPAIPHSSPLSCGVESRSHEDVKCLTRHLDMPKQFESTRLSIEKSGEVKNRGFSDSNCGDEGLYDKTKSDNPYPSPVSRGVESCRQSKNSFVSTEGAQDIKAHHSGSAEMPSIHFVSKMTEETKLAVNGTKIVVVEPINGPGLKTRESAALKSRYQSPNSRSSVGLGKMSRSFSFKEASVLPPLSSEYVTAKSGPVGSDYCVESSNKEKTKARSSPLRRLLDPLLRPRSANRVSFQDEPSPTQSTSETSHQRSDSLNSQPVKRNLDFSNCTPTSSDGLYKDDKHQTSMVQALLQVTVRNGLPWFTFAVHKNKDVLAATMKKISVCGKYDCSWIYTFYSFHQVEKKSGGWISQGSKVKNREYVPNVVGEMKVSGAQCPNSSRHKTKDQCMVREFVLSAAEPRASEDTLDFLQKHELAAIVVKVPKESIGSSVKDGWQKGKHTELSKLRLSERMPDAKCCSETASTVVLLPSGVHGKPASGLPSPLIDRWKSGGACDCGGWDVGCKLRVLSNQEQPSEASYSAKACDASDQFDLFIQEGDKGDGPLFSLTTYKKGIYSIDFSASISSLQAFSICIAFLHSRNLAELSEVGNLFEETTNAVFR</sequence>
<gene>
    <name evidence="2" type="ORF">MKW94_022177</name>
</gene>